<evidence type="ECO:0000313" key="11">
    <source>
        <dbReference type="EMBL" id="RCN26620.1"/>
    </source>
</evidence>
<dbReference type="PANTHER" id="PTHR24223:SF456">
    <property type="entry name" value="MULTIDRUG RESISTANCE-ASSOCIATED PROTEIN LETHAL(2)03659"/>
    <property type="match status" value="1"/>
</dbReference>
<dbReference type="Pfam" id="PF00664">
    <property type="entry name" value="ABC_membrane"/>
    <property type="match status" value="1"/>
</dbReference>
<dbReference type="InterPro" id="IPR036640">
    <property type="entry name" value="ABC1_TM_sf"/>
</dbReference>
<evidence type="ECO:0000256" key="1">
    <source>
        <dbReference type="ARBA" id="ARBA00004141"/>
    </source>
</evidence>
<dbReference type="SUPFAM" id="SSF90123">
    <property type="entry name" value="ABC transporter transmembrane region"/>
    <property type="match status" value="1"/>
</dbReference>
<sequence length="241" mass="27273">MGRLIRYFRFDAPLTEFEAYVAAGGVAMTAAMFALIHHPYFYGLQKVGLQLKIAASGMLVNKFIIHLSPLIHEHSYSSRREIAARTDKRISIMNEILNGIRVIKMYAWEGAFSEVVADLRRREMSKVRANAVFQSLVMGLFWSSGKLIVLFAVLCFILTGNDLSAERIFVATALYNACRLPVTLFLPFSLQFFFEVRVSIRRIQAFLELEEFSSYAQESLTYSKDGAAHFVPNSETGESEV</sequence>
<evidence type="ECO:0000256" key="7">
    <source>
        <dbReference type="ARBA" id="ARBA00022989"/>
    </source>
</evidence>
<comment type="similarity">
    <text evidence="2">Belongs to the ABC transporter superfamily. ABCC family. Conjugate transporter (TC 3.A.1.208) subfamily.</text>
</comment>
<feature type="domain" description="ABC transmembrane type-1" evidence="10">
    <location>
        <begin position="79"/>
        <end position="192"/>
    </location>
</feature>
<keyword evidence="6" id="KW-0067">ATP-binding</keyword>
<gene>
    <name evidence="11" type="ORF">ANCCAN_27653</name>
</gene>
<dbReference type="EMBL" id="JOJR01006714">
    <property type="protein sequence ID" value="RCN26620.1"/>
    <property type="molecule type" value="Genomic_DNA"/>
</dbReference>
<dbReference type="AlphaFoldDB" id="A0A368F6L9"/>
<keyword evidence="12" id="KW-1185">Reference proteome</keyword>
<dbReference type="Gene3D" id="1.20.1560.10">
    <property type="entry name" value="ABC transporter type 1, transmembrane domain"/>
    <property type="match status" value="1"/>
</dbReference>
<name>A0A368F6L9_ANCCA</name>
<evidence type="ECO:0000256" key="8">
    <source>
        <dbReference type="ARBA" id="ARBA00023136"/>
    </source>
</evidence>
<comment type="subcellular location">
    <subcellularLocation>
        <location evidence="1">Membrane</location>
        <topology evidence="1">Multi-pass membrane protein</topology>
    </subcellularLocation>
</comment>
<reference evidence="11 12" key="1">
    <citation type="submission" date="2014-10" db="EMBL/GenBank/DDBJ databases">
        <title>Draft genome of the hookworm Ancylostoma caninum.</title>
        <authorList>
            <person name="Mitreva M."/>
        </authorList>
    </citation>
    <scope>NUCLEOTIDE SEQUENCE [LARGE SCALE GENOMIC DNA]</scope>
    <source>
        <strain evidence="11 12">Baltimore</strain>
    </source>
</reference>
<dbReference type="OrthoDB" id="5871886at2759"/>
<dbReference type="GO" id="GO:0016020">
    <property type="term" value="C:membrane"/>
    <property type="evidence" value="ECO:0007669"/>
    <property type="project" value="UniProtKB-SubCell"/>
</dbReference>
<evidence type="ECO:0000256" key="3">
    <source>
        <dbReference type="ARBA" id="ARBA00022448"/>
    </source>
</evidence>
<evidence type="ECO:0000256" key="9">
    <source>
        <dbReference type="SAM" id="Phobius"/>
    </source>
</evidence>
<accession>A0A368F6L9</accession>
<proteinExistence type="inferred from homology"/>
<feature type="transmembrane region" description="Helical" evidence="9">
    <location>
        <begin position="172"/>
        <end position="194"/>
    </location>
</feature>
<keyword evidence="7 9" id="KW-1133">Transmembrane helix</keyword>
<dbReference type="STRING" id="29170.A0A368F6L9"/>
<evidence type="ECO:0000259" key="10">
    <source>
        <dbReference type="PROSITE" id="PS50929"/>
    </source>
</evidence>
<dbReference type="InterPro" id="IPR050173">
    <property type="entry name" value="ABC_transporter_C-like"/>
</dbReference>
<comment type="caution">
    <text evidence="11">The sequence shown here is derived from an EMBL/GenBank/DDBJ whole genome shotgun (WGS) entry which is preliminary data.</text>
</comment>
<evidence type="ECO:0000256" key="4">
    <source>
        <dbReference type="ARBA" id="ARBA00022692"/>
    </source>
</evidence>
<evidence type="ECO:0000313" key="12">
    <source>
        <dbReference type="Proteomes" id="UP000252519"/>
    </source>
</evidence>
<feature type="transmembrane region" description="Helical" evidence="9">
    <location>
        <begin position="20"/>
        <end position="41"/>
    </location>
</feature>
<keyword evidence="3" id="KW-0813">Transport</keyword>
<dbReference type="GO" id="GO:0140359">
    <property type="term" value="F:ABC-type transporter activity"/>
    <property type="evidence" value="ECO:0007669"/>
    <property type="project" value="InterPro"/>
</dbReference>
<evidence type="ECO:0000256" key="2">
    <source>
        <dbReference type="ARBA" id="ARBA00009726"/>
    </source>
</evidence>
<dbReference type="GO" id="GO:0005524">
    <property type="term" value="F:ATP binding"/>
    <property type="evidence" value="ECO:0007669"/>
    <property type="project" value="UniProtKB-KW"/>
</dbReference>
<keyword evidence="4 9" id="KW-0812">Transmembrane</keyword>
<dbReference type="PROSITE" id="PS50929">
    <property type="entry name" value="ABC_TM1F"/>
    <property type="match status" value="1"/>
</dbReference>
<dbReference type="Proteomes" id="UP000252519">
    <property type="component" value="Unassembled WGS sequence"/>
</dbReference>
<evidence type="ECO:0000256" key="5">
    <source>
        <dbReference type="ARBA" id="ARBA00022741"/>
    </source>
</evidence>
<feature type="transmembrane region" description="Helical" evidence="9">
    <location>
        <begin position="131"/>
        <end position="160"/>
    </location>
</feature>
<evidence type="ECO:0000256" key="6">
    <source>
        <dbReference type="ARBA" id="ARBA00022840"/>
    </source>
</evidence>
<dbReference type="InterPro" id="IPR011527">
    <property type="entry name" value="ABC1_TM_dom"/>
</dbReference>
<keyword evidence="5" id="KW-0547">Nucleotide-binding</keyword>
<keyword evidence="8 9" id="KW-0472">Membrane</keyword>
<organism evidence="11 12">
    <name type="scientific">Ancylostoma caninum</name>
    <name type="common">Dog hookworm</name>
    <dbReference type="NCBI Taxonomy" id="29170"/>
    <lineage>
        <taxon>Eukaryota</taxon>
        <taxon>Metazoa</taxon>
        <taxon>Ecdysozoa</taxon>
        <taxon>Nematoda</taxon>
        <taxon>Chromadorea</taxon>
        <taxon>Rhabditida</taxon>
        <taxon>Rhabditina</taxon>
        <taxon>Rhabditomorpha</taxon>
        <taxon>Strongyloidea</taxon>
        <taxon>Ancylostomatidae</taxon>
        <taxon>Ancylostomatinae</taxon>
        <taxon>Ancylostoma</taxon>
    </lineage>
</organism>
<protein>
    <recommendedName>
        <fullName evidence="10">ABC transmembrane type-1 domain-containing protein</fullName>
    </recommendedName>
</protein>
<dbReference type="PANTHER" id="PTHR24223">
    <property type="entry name" value="ATP-BINDING CASSETTE SUB-FAMILY C"/>
    <property type="match status" value="1"/>
</dbReference>